<organism evidence="1 2">
    <name type="scientific">Melipona bicolor</name>
    <dbReference type="NCBI Taxonomy" id="60889"/>
    <lineage>
        <taxon>Eukaryota</taxon>
        <taxon>Metazoa</taxon>
        <taxon>Ecdysozoa</taxon>
        <taxon>Arthropoda</taxon>
        <taxon>Hexapoda</taxon>
        <taxon>Insecta</taxon>
        <taxon>Pterygota</taxon>
        <taxon>Neoptera</taxon>
        <taxon>Endopterygota</taxon>
        <taxon>Hymenoptera</taxon>
        <taxon>Apocrita</taxon>
        <taxon>Aculeata</taxon>
        <taxon>Apoidea</taxon>
        <taxon>Anthophila</taxon>
        <taxon>Apidae</taxon>
        <taxon>Melipona</taxon>
    </lineage>
</organism>
<protein>
    <submittedName>
        <fullName evidence="1">Uncharacterized protein</fullName>
    </submittedName>
</protein>
<reference evidence="1" key="1">
    <citation type="submission" date="2021-10" db="EMBL/GenBank/DDBJ databases">
        <title>Melipona bicolor Genome sequencing and assembly.</title>
        <authorList>
            <person name="Araujo N.S."/>
            <person name="Arias M.C."/>
        </authorList>
    </citation>
    <scope>NUCLEOTIDE SEQUENCE</scope>
    <source>
        <strain evidence="1">USP_2M_L1-L4_2017</strain>
        <tissue evidence="1">Whole body</tissue>
    </source>
</reference>
<dbReference type="Proteomes" id="UP001177670">
    <property type="component" value="Unassembled WGS sequence"/>
</dbReference>
<evidence type="ECO:0000313" key="1">
    <source>
        <dbReference type="EMBL" id="KAK1116881.1"/>
    </source>
</evidence>
<keyword evidence="2" id="KW-1185">Reference proteome</keyword>
<name>A0AA40FE73_9HYME</name>
<gene>
    <name evidence="1" type="ORF">K0M31_018042</name>
</gene>
<evidence type="ECO:0000313" key="2">
    <source>
        <dbReference type="Proteomes" id="UP001177670"/>
    </source>
</evidence>
<comment type="caution">
    <text evidence="1">The sequence shown here is derived from an EMBL/GenBank/DDBJ whole genome shotgun (WGS) entry which is preliminary data.</text>
</comment>
<accession>A0AA40FE73</accession>
<dbReference type="AlphaFoldDB" id="A0AA40FE73"/>
<proteinExistence type="predicted"/>
<dbReference type="EMBL" id="JAHYIQ010000061">
    <property type="protein sequence ID" value="KAK1116881.1"/>
    <property type="molecule type" value="Genomic_DNA"/>
</dbReference>
<sequence length="203" mass="22858">MCALPVALSYIEKSNLTSSQTFGDIFVEYQITEFVTSIRLGSDHGSIPRSREDGRERFDRYSFEGWRTFEKKIGTCKVNKKQKVRSTVTPLGSQDIDLLAVRDVTSCLSLTQPGSRPQDSTLLAHKDVILSYLCEACTHYRHCSSITFIAELLHPRTYGTFPIRVAQSAGITPRFITPRELYANDALPAKLTSRETFAVVEKE</sequence>